<reference evidence="7" key="1">
    <citation type="journal article" date="2021" name="PeerJ">
        <title>Extensive microbial diversity within the chicken gut microbiome revealed by metagenomics and culture.</title>
        <authorList>
            <person name="Gilroy R."/>
            <person name="Ravi A."/>
            <person name="Getino M."/>
            <person name="Pursley I."/>
            <person name="Horton D.L."/>
            <person name="Alikhan N.F."/>
            <person name="Baker D."/>
            <person name="Gharbi K."/>
            <person name="Hall N."/>
            <person name="Watson M."/>
            <person name="Adriaenssens E.M."/>
            <person name="Foster-Nyarko E."/>
            <person name="Jarju S."/>
            <person name="Secka A."/>
            <person name="Antonio M."/>
            <person name="Oren A."/>
            <person name="Chaudhuri R.R."/>
            <person name="La Ragione R."/>
            <person name="Hildebrand F."/>
            <person name="Pallen M.J."/>
        </authorList>
    </citation>
    <scope>NUCLEOTIDE SEQUENCE</scope>
    <source>
        <strain evidence="7">ChiGjej3B3-7470</strain>
    </source>
</reference>
<feature type="signal peptide" evidence="5">
    <location>
        <begin position="1"/>
        <end position="22"/>
    </location>
</feature>
<evidence type="ECO:0000256" key="1">
    <source>
        <dbReference type="ARBA" id="ARBA00004196"/>
    </source>
</evidence>
<name>A0A921EMC5_9ACTN</name>
<accession>A0A921EMC5</accession>
<evidence type="ECO:0000256" key="5">
    <source>
        <dbReference type="SAM" id="SignalP"/>
    </source>
</evidence>
<evidence type="ECO:0000259" key="6">
    <source>
        <dbReference type="SMART" id="SM00062"/>
    </source>
</evidence>
<evidence type="ECO:0000256" key="4">
    <source>
        <dbReference type="RuleBase" id="RU003744"/>
    </source>
</evidence>
<dbReference type="GO" id="GO:0030313">
    <property type="term" value="C:cell envelope"/>
    <property type="evidence" value="ECO:0007669"/>
    <property type="project" value="UniProtKB-SubCell"/>
</dbReference>
<gene>
    <name evidence="7" type="ORF">K8V15_01260</name>
</gene>
<evidence type="ECO:0000256" key="2">
    <source>
        <dbReference type="ARBA" id="ARBA00010333"/>
    </source>
</evidence>
<organism evidence="7 8">
    <name type="scientific">Tessaracoccus flavescens</name>
    <dbReference type="NCBI Taxonomy" id="399497"/>
    <lineage>
        <taxon>Bacteria</taxon>
        <taxon>Bacillati</taxon>
        <taxon>Actinomycetota</taxon>
        <taxon>Actinomycetes</taxon>
        <taxon>Propionibacteriales</taxon>
        <taxon>Propionibacteriaceae</taxon>
        <taxon>Tessaracoccus</taxon>
    </lineage>
</organism>
<dbReference type="Gene3D" id="3.40.190.10">
    <property type="entry name" value="Periplasmic binding protein-like II"/>
    <property type="match status" value="2"/>
</dbReference>
<dbReference type="PROSITE" id="PS01039">
    <property type="entry name" value="SBP_BACTERIAL_3"/>
    <property type="match status" value="1"/>
</dbReference>
<dbReference type="Pfam" id="PF00497">
    <property type="entry name" value="SBP_bac_3"/>
    <property type="match status" value="1"/>
</dbReference>
<comment type="similarity">
    <text evidence="2 4">Belongs to the bacterial solute-binding protein 3 family.</text>
</comment>
<dbReference type="SMART" id="SM00062">
    <property type="entry name" value="PBPb"/>
    <property type="match status" value="1"/>
</dbReference>
<protein>
    <submittedName>
        <fullName evidence="7">ABC transporter substrate-binding protein</fullName>
    </submittedName>
</protein>
<feature type="domain" description="Solute-binding protein family 3/N-terminal" evidence="6">
    <location>
        <begin position="64"/>
        <end position="291"/>
    </location>
</feature>
<sequence>MRRLFTAGLLAAVALTACGSDATTPAGTSSTAADSTDRSYDVSGIQKVDDIAALLPQDIQDKGKIVIGASTDYAPAEFRADDLTTAIGYDVDLGKALGKVLGVETEVSDAEFASLLPGIGTKYDIGISSFTINEERTANYNMISYLTAGSSYAVKSGNPEGFDPDDVCGQAIAVQTGTYQDEELAGFSQACVDAGKPEIEVLQYGRQSDATTNVVGGKAVAFYADSPIASYSAALTGGQLEVVGGIRDAAPQGIVVAQDNAELTEAMQKAMQHLMDDGTWGKILDQWGVEDAALSTADVNPQG</sequence>
<dbReference type="AlphaFoldDB" id="A0A921EMC5"/>
<reference evidence="7" key="2">
    <citation type="submission" date="2021-09" db="EMBL/GenBank/DDBJ databases">
        <authorList>
            <person name="Gilroy R."/>
        </authorList>
    </citation>
    <scope>NUCLEOTIDE SEQUENCE</scope>
    <source>
        <strain evidence="7">ChiGjej3B3-7470</strain>
    </source>
</reference>
<keyword evidence="3 5" id="KW-0732">Signal</keyword>
<evidence type="ECO:0000256" key="3">
    <source>
        <dbReference type="ARBA" id="ARBA00022729"/>
    </source>
</evidence>
<evidence type="ECO:0000313" key="8">
    <source>
        <dbReference type="Proteomes" id="UP000712713"/>
    </source>
</evidence>
<dbReference type="EMBL" id="DYZF01000032">
    <property type="protein sequence ID" value="HJE50607.1"/>
    <property type="molecule type" value="Genomic_DNA"/>
</dbReference>
<feature type="chain" id="PRO_5037272935" evidence="5">
    <location>
        <begin position="23"/>
        <end position="303"/>
    </location>
</feature>
<proteinExistence type="inferred from homology"/>
<dbReference type="InterPro" id="IPR001638">
    <property type="entry name" value="Solute-binding_3/MltF_N"/>
</dbReference>
<evidence type="ECO:0000313" key="7">
    <source>
        <dbReference type="EMBL" id="HJE50607.1"/>
    </source>
</evidence>
<dbReference type="PROSITE" id="PS51257">
    <property type="entry name" value="PROKAR_LIPOPROTEIN"/>
    <property type="match status" value="1"/>
</dbReference>
<dbReference type="PANTHER" id="PTHR35936">
    <property type="entry name" value="MEMBRANE-BOUND LYTIC MUREIN TRANSGLYCOSYLASE F"/>
    <property type="match status" value="1"/>
</dbReference>
<comment type="subcellular location">
    <subcellularLocation>
        <location evidence="1">Cell envelope</location>
    </subcellularLocation>
</comment>
<dbReference type="PANTHER" id="PTHR35936:SF17">
    <property type="entry name" value="ARGININE-BINDING EXTRACELLULAR PROTEIN ARTP"/>
    <property type="match status" value="1"/>
</dbReference>
<dbReference type="SUPFAM" id="SSF53850">
    <property type="entry name" value="Periplasmic binding protein-like II"/>
    <property type="match status" value="1"/>
</dbReference>
<dbReference type="Proteomes" id="UP000712713">
    <property type="component" value="Unassembled WGS sequence"/>
</dbReference>
<comment type="caution">
    <text evidence="7">The sequence shown here is derived from an EMBL/GenBank/DDBJ whole genome shotgun (WGS) entry which is preliminary data.</text>
</comment>
<dbReference type="CDD" id="cd01004">
    <property type="entry name" value="PBP2_MidA_like"/>
    <property type="match status" value="1"/>
</dbReference>
<dbReference type="InterPro" id="IPR018313">
    <property type="entry name" value="SBP_3_CS"/>
</dbReference>